<dbReference type="Gene3D" id="3.40.50.720">
    <property type="entry name" value="NAD(P)-binding Rossmann-like Domain"/>
    <property type="match status" value="1"/>
</dbReference>
<feature type="region of interest" description="Disordered" evidence="7">
    <location>
        <begin position="315"/>
        <end position="338"/>
    </location>
</feature>
<evidence type="ECO:0000313" key="9">
    <source>
        <dbReference type="EMBL" id="KAI9631803.1"/>
    </source>
</evidence>
<feature type="binding site" evidence="6">
    <location>
        <position position="214"/>
    </location>
    <ligand>
        <name>FAD</name>
        <dbReference type="ChEBI" id="CHEBI:57692"/>
    </ligand>
</feature>
<dbReference type="Proteomes" id="UP001164286">
    <property type="component" value="Unassembled WGS sequence"/>
</dbReference>
<dbReference type="PANTHER" id="PTHR11530:SF11">
    <property type="entry name" value="D-ASPARTATE OXIDASE"/>
    <property type="match status" value="1"/>
</dbReference>
<keyword evidence="10" id="KW-1185">Reference proteome</keyword>
<keyword evidence="4 6" id="KW-0274">FAD</keyword>
<name>A0AA38GZL4_9TREE</name>
<feature type="binding site" evidence="6">
    <location>
        <position position="265"/>
    </location>
    <ligand>
        <name>D-dopa</name>
        <dbReference type="ChEBI" id="CHEBI:149689"/>
    </ligand>
</feature>
<dbReference type="PANTHER" id="PTHR11530">
    <property type="entry name" value="D-AMINO ACID OXIDASE"/>
    <property type="match status" value="1"/>
</dbReference>
<dbReference type="Gene3D" id="3.30.9.10">
    <property type="entry name" value="D-Amino Acid Oxidase, subunit A, domain 2"/>
    <property type="match status" value="1"/>
</dbReference>
<protein>
    <recommendedName>
        <fullName evidence="8">FAD dependent oxidoreductase domain-containing protein</fullName>
    </recommendedName>
</protein>
<dbReference type="PIRSF" id="PIRSF000189">
    <property type="entry name" value="D-aa_oxidase"/>
    <property type="match status" value="1"/>
</dbReference>
<evidence type="ECO:0000256" key="4">
    <source>
        <dbReference type="ARBA" id="ARBA00022827"/>
    </source>
</evidence>
<evidence type="ECO:0000259" key="8">
    <source>
        <dbReference type="Pfam" id="PF01266"/>
    </source>
</evidence>
<dbReference type="PROSITE" id="PS00677">
    <property type="entry name" value="DAO"/>
    <property type="match status" value="1"/>
</dbReference>
<dbReference type="SUPFAM" id="SSF51971">
    <property type="entry name" value="Nucleotide-binding domain"/>
    <property type="match status" value="1"/>
</dbReference>
<keyword evidence="5" id="KW-0560">Oxidoreductase</keyword>
<evidence type="ECO:0000256" key="7">
    <source>
        <dbReference type="SAM" id="MobiDB-lite"/>
    </source>
</evidence>
<dbReference type="GO" id="GO:0005737">
    <property type="term" value="C:cytoplasm"/>
    <property type="evidence" value="ECO:0007669"/>
    <property type="project" value="TreeGrafter"/>
</dbReference>
<feature type="binding site" evidence="6">
    <location>
        <position position="390"/>
    </location>
    <ligand>
        <name>D-dopa</name>
        <dbReference type="ChEBI" id="CHEBI:149689"/>
    </ligand>
</feature>
<evidence type="ECO:0000256" key="5">
    <source>
        <dbReference type="ARBA" id="ARBA00023002"/>
    </source>
</evidence>
<dbReference type="InterPro" id="IPR023209">
    <property type="entry name" value="DAO"/>
</dbReference>
<evidence type="ECO:0000256" key="6">
    <source>
        <dbReference type="PIRSR" id="PIRSR000189-1"/>
    </source>
</evidence>
<gene>
    <name evidence="9" type="ORF">MKK02DRAFT_21260</name>
</gene>
<comment type="similarity">
    <text evidence="2">Belongs to the DAMOX/DASOX family.</text>
</comment>
<dbReference type="InterPro" id="IPR006076">
    <property type="entry name" value="FAD-dep_OxRdtase"/>
</dbReference>
<dbReference type="GO" id="GO:0003884">
    <property type="term" value="F:D-amino-acid oxidase activity"/>
    <property type="evidence" value="ECO:0007669"/>
    <property type="project" value="InterPro"/>
</dbReference>
<evidence type="ECO:0000313" key="10">
    <source>
        <dbReference type="Proteomes" id="UP001164286"/>
    </source>
</evidence>
<dbReference type="InterPro" id="IPR006181">
    <property type="entry name" value="D-amino_acid_oxidase_CS"/>
</dbReference>
<dbReference type="Pfam" id="PF01266">
    <property type="entry name" value="DAO"/>
    <property type="match status" value="1"/>
</dbReference>
<evidence type="ECO:0000256" key="3">
    <source>
        <dbReference type="ARBA" id="ARBA00022630"/>
    </source>
</evidence>
<dbReference type="EMBL" id="JAKWFO010000016">
    <property type="protein sequence ID" value="KAI9631803.1"/>
    <property type="molecule type" value="Genomic_DNA"/>
</dbReference>
<proteinExistence type="inferred from homology"/>
<reference evidence="9" key="1">
    <citation type="journal article" date="2022" name="G3 (Bethesda)">
        <title>High quality genome of the basidiomycete yeast Dioszegia hungarica PDD-24b-2 isolated from cloud water.</title>
        <authorList>
            <person name="Jarrige D."/>
            <person name="Haridas S."/>
            <person name="Bleykasten-Grosshans C."/>
            <person name="Joly M."/>
            <person name="Nadalig T."/>
            <person name="Sancelme M."/>
            <person name="Vuilleumier S."/>
            <person name="Grigoriev I.V."/>
            <person name="Amato P."/>
            <person name="Bringel F."/>
        </authorList>
    </citation>
    <scope>NUCLEOTIDE SEQUENCE</scope>
    <source>
        <strain evidence="9">PDD-24b-2</strain>
    </source>
</reference>
<comment type="cofactor">
    <cofactor evidence="1 6">
        <name>FAD</name>
        <dbReference type="ChEBI" id="CHEBI:57692"/>
    </cofactor>
</comment>
<feature type="domain" description="FAD dependent oxidoreductase" evidence="8">
    <location>
        <begin position="11"/>
        <end position="405"/>
    </location>
</feature>
<dbReference type="SUPFAM" id="SSF54373">
    <property type="entry name" value="FAD-linked reductases, C-terminal domain"/>
    <property type="match status" value="1"/>
</dbReference>
<dbReference type="GO" id="GO:0019478">
    <property type="term" value="P:D-amino acid catabolic process"/>
    <property type="evidence" value="ECO:0007669"/>
    <property type="project" value="TreeGrafter"/>
</dbReference>
<organism evidence="9 10">
    <name type="scientific">Dioszegia hungarica</name>
    <dbReference type="NCBI Taxonomy" id="4972"/>
    <lineage>
        <taxon>Eukaryota</taxon>
        <taxon>Fungi</taxon>
        <taxon>Dikarya</taxon>
        <taxon>Basidiomycota</taxon>
        <taxon>Agaricomycotina</taxon>
        <taxon>Tremellomycetes</taxon>
        <taxon>Tremellales</taxon>
        <taxon>Bulleribasidiaceae</taxon>
        <taxon>Dioszegia</taxon>
    </lineage>
</organism>
<evidence type="ECO:0000256" key="1">
    <source>
        <dbReference type="ARBA" id="ARBA00001974"/>
    </source>
</evidence>
<comment type="caution">
    <text evidence="9">The sequence shown here is derived from an EMBL/GenBank/DDBJ whole genome shotgun (WGS) entry which is preliminary data.</text>
</comment>
<dbReference type="GeneID" id="77725583"/>
<evidence type="ECO:0000256" key="2">
    <source>
        <dbReference type="ARBA" id="ARBA00006730"/>
    </source>
</evidence>
<sequence>MPNPTPSPRPILVLGAGIIGLTTALRLLRSPLCTTYSYTVHILADHWPTDGHAAGYASLAAGAHHLSFADDADSRQRGWDWKSESLSSRTRRAADRAAFETLYAEWERVGEETGLMRIKQTEYMSEGTHLKIYEQHPDFVVNDPTFLPAGIAHSVSFTSLTITPLTYLAHLLRLIRAHPNVRLHRAHLPSLSSLSCPPILSLLGQPPALVVNCTGIGSASLGGVSDTQVHPVRGHVVLVRAPWVKEGFTRQIGSLNGAEGGERTYVIPRADGTVVLGGTRQVGDWDTAPTKEDREGVLRRALEICPELLRAGTGSDGKMVADSGEGEERGRDGFRNGNGRRWKRLEGMMVDEVVGLRPQRYGGIRLEVGESVKLDDGKEVKVVHNYGHGGAGWQSCWGCAEDVVRLVQAELGTDLGSARAKL</sequence>
<dbReference type="GO" id="GO:0071949">
    <property type="term" value="F:FAD binding"/>
    <property type="evidence" value="ECO:0007669"/>
    <property type="project" value="InterPro"/>
</dbReference>
<accession>A0AA38GZL4</accession>
<dbReference type="AlphaFoldDB" id="A0AA38GZL4"/>
<keyword evidence="3" id="KW-0285">Flavoprotein</keyword>
<dbReference type="RefSeq" id="XP_052941580.1">
    <property type="nucleotide sequence ID" value="XM_053086382.1"/>
</dbReference>